<feature type="transmembrane region" description="Helical" evidence="10">
    <location>
        <begin position="127"/>
        <end position="144"/>
    </location>
</feature>
<feature type="transmembrane region" description="Helical" evidence="10">
    <location>
        <begin position="178"/>
        <end position="194"/>
    </location>
</feature>
<evidence type="ECO:0000256" key="8">
    <source>
        <dbReference type="ARBA" id="ARBA00023136"/>
    </source>
</evidence>
<evidence type="ECO:0000313" key="14">
    <source>
        <dbReference type="Proteomes" id="UP001442494"/>
    </source>
</evidence>
<feature type="domain" description="ArnT-like N-terminal" evidence="11">
    <location>
        <begin position="21"/>
        <end position="279"/>
    </location>
</feature>
<sequence>MSSSNKFSIRHHWFWLGMTGVFLVSLALRFWGLERFNTLVFDEVYYAKFANNYLTQTRFFDGHPPLSKYIIAVGMWIGDRLFRSDEMNGLSGSLRSPWSYRWLNALTGSFIPLVVGAIAYQLSYRRSYALIAAIFAAADGLFLVESRYALNNVYLVIFGLLGQYFFLLALANQSARRWLTLALAGIFFGASVAIKWNGLWFLLGVYFIWGFAWILQIVNNKLFKNKTKDNPSIIPDDLSPLIPKIPLQNLTQLNLIHISINLAIIPFLFYSVIWIPHLKLNPEFGFWEVQKKILTYHKGVGDGPKVHPYCSRWYTWLLMLRPVAYFYQTAQNATETVPNLPPLPVGTAKVIYDVHAMGNPILWWLSTAAILLLLLLVTQRFLTKKSWKYTPSASTWIALYLVFNWLANVLPWVRVTRCTFLYHYMGACVFAALALAWIVDRWLFSPTPEFRAIAITIIVAILLAFIFWMPIYLGLPLSSEAYNWRMPRFNGRYVPFWLRQWLPNWV</sequence>
<feature type="transmembrane region" description="Helical" evidence="10">
    <location>
        <begin position="361"/>
        <end position="382"/>
    </location>
</feature>
<dbReference type="InterPro" id="IPR003342">
    <property type="entry name" value="ArnT-like_N"/>
</dbReference>
<feature type="transmembrane region" description="Helical" evidence="10">
    <location>
        <begin position="12"/>
        <end position="31"/>
    </location>
</feature>
<gene>
    <name evidence="13" type="ORF">NDI37_15675</name>
</gene>
<reference evidence="13 14" key="1">
    <citation type="submission" date="2022-04" db="EMBL/GenBank/DDBJ databases">
        <title>Positive selection, recombination, and allopatry shape intraspecific diversity of widespread and dominant cyanobacteria.</title>
        <authorList>
            <person name="Wei J."/>
            <person name="Shu W."/>
            <person name="Hu C."/>
        </authorList>
    </citation>
    <scope>NUCLEOTIDE SEQUENCE [LARGE SCALE GENOMIC DNA]</scope>
    <source>
        <strain evidence="13 14">GB2-A5</strain>
    </source>
</reference>
<dbReference type="InterPro" id="IPR027005">
    <property type="entry name" value="PMT-like"/>
</dbReference>
<dbReference type="Proteomes" id="UP001442494">
    <property type="component" value="Unassembled WGS sequence"/>
</dbReference>
<comment type="pathway">
    <text evidence="2 10">Protein modification; protein glycosylation.</text>
</comment>
<comment type="similarity">
    <text evidence="3 10">Belongs to the glycosyltransferase 39 family.</text>
</comment>
<comment type="caution">
    <text evidence="13">The sequence shown here is derived from an EMBL/GenBank/DDBJ whole genome shotgun (WGS) entry which is preliminary data.</text>
</comment>
<evidence type="ECO:0000256" key="9">
    <source>
        <dbReference type="ARBA" id="ARBA00093617"/>
    </source>
</evidence>
<feature type="transmembrane region" description="Helical" evidence="10">
    <location>
        <begin position="452"/>
        <end position="475"/>
    </location>
</feature>
<dbReference type="PANTHER" id="PTHR10050">
    <property type="entry name" value="DOLICHYL-PHOSPHATE-MANNOSE--PROTEIN MANNOSYLTRANSFERASE"/>
    <property type="match status" value="1"/>
</dbReference>
<evidence type="ECO:0000259" key="11">
    <source>
        <dbReference type="Pfam" id="PF02366"/>
    </source>
</evidence>
<dbReference type="PANTHER" id="PTHR10050:SF46">
    <property type="entry name" value="PROTEIN O-MANNOSYL-TRANSFERASE 2"/>
    <property type="match status" value="1"/>
</dbReference>
<evidence type="ECO:0000256" key="4">
    <source>
        <dbReference type="ARBA" id="ARBA00022676"/>
    </source>
</evidence>
<feature type="transmembrane region" description="Helical" evidence="10">
    <location>
        <begin position="200"/>
        <end position="218"/>
    </location>
</feature>
<evidence type="ECO:0000256" key="7">
    <source>
        <dbReference type="ARBA" id="ARBA00022989"/>
    </source>
</evidence>
<dbReference type="Pfam" id="PF16192">
    <property type="entry name" value="PMT_4TMC"/>
    <property type="match status" value="1"/>
</dbReference>
<accession>A0ABV0JR80</accession>
<dbReference type="RefSeq" id="WP_190418171.1">
    <property type="nucleotide sequence ID" value="NZ_JAMPKK010000034.1"/>
</dbReference>
<evidence type="ECO:0000256" key="10">
    <source>
        <dbReference type="RuleBase" id="RU367007"/>
    </source>
</evidence>
<evidence type="ECO:0000256" key="1">
    <source>
        <dbReference type="ARBA" id="ARBA00004127"/>
    </source>
</evidence>
<keyword evidence="6 10" id="KW-0812">Transmembrane</keyword>
<feature type="transmembrane region" description="Helical" evidence="10">
    <location>
        <begin position="150"/>
        <end position="171"/>
    </location>
</feature>
<organism evidence="13 14">
    <name type="scientific">Funiculus sociatus GB2-A5</name>
    <dbReference type="NCBI Taxonomy" id="2933946"/>
    <lineage>
        <taxon>Bacteria</taxon>
        <taxon>Bacillati</taxon>
        <taxon>Cyanobacteriota</taxon>
        <taxon>Cyanophyceae</taxon>
        <taxon>Coleofasciculales</taxon>
        <taxon>Coleofasciculaceae</taxon>
        <taxon>Funiculus</taxon>
    </lineage>
</organism>
<keyword evidence="5 10" id="KW-0808">Transferase</keyword>
<comment type="subcellular location">
    <subcellularLocation>
        <location evidence="10">Cell membrane</location>
    </subcellularLocation>
    <subcellularLocation>
        <location evidence="1">Endomembrane system</location>
        <topology evidence="1">Multi-pass membrane protein</topology>
    </subcellularLocation>
</comment>
<keyword evidence="8 10" id="KW-0472">Membrane</keyword>
<evidence type="ECO:0000313" key="13">
    <source>
        <dbReference type="EMBL" id="MEP0865906.1"/>
    </source>
</evidence>
<keyword evidence="14" id="KW-1185">Reference proteome</keyword>
<name>A0ABV0JR80_9CYAN</name>
<keyword evidence="10" id="KW-1003">Cell membrane</keyword>
<feature type="transmembrane region" description="Helical" evidence="10">
    <location>
        <begin position="421"/>
        <end position="440"/>
    </location>
</feature>
<evidence type="ECO:0000256" key="5">
    <source>
        <dbReference type="ARBA" id="ARBA00022679"/>
    </source>
</evidence>
<feature type="domain" description="Protein O-mannosyl-transferase C-terminal four TM" evidence="12">
    <location>
        <begin position="286"/>
        <end position="486"/>
    </location>
</feature>
<comment type="function">
    <text evidence="10">Protein O-mannosyltransferase that catalyzes the transfer of a single mannose residue from a polyprenol phospho-mannosyl lipidic donor to the hydroxyl group of selected serine and threonine residues in acceptor proteins.</text>
</comment>
<dbReference type="EMBL" id="JAMPKK010000034">
    <property type="protein sequence ID" value="MEP0865906.1"/>
    <property type="molecule type" value="Genomic_DNA"/>
</dbReference>
<dbReference type="EC" id="2.4.1.-" evidence="10"/>
<feature type="transmembrane region" description="Helical" evidence="10">
    <location>
        <begin position="102"/>
        <end position="120"/>
    </location>
</feature>
<dbReference type="Pfam" id="PF02366">
    <property type="entry name" value="PMT"/>
    <property type="match status" value="1"/>
</dbReference>
<evidence type="ECO:0000256" key="2">
    <source>
        <dbReference type="ARBA" id="ARBA00004922"/>
    </source>
</evidence>
<keyword evidence="4 10" id="KW-0328">Glycosyltransferase</keyword>
<evidence type="ECO:0000256" key="6">
    <source>
        <dbReference type="ARBA" id="ARBA00022692"/>
    </source>
</evidence>
<feature type="transmembrane region" description="Helical" evidence="10">
    <location>
        <begin position="253"/>
        <end position="275"/>
    </location>
</feature>
<evidence type="ECO:0000259" key="12">
    <source>
        <dbReference type="Pfam" id="PF16192"/>
    </source>
</evidence>
<feature type="transmembrane region" description="Helical" evidence="10">
    <location>
        <begin position="394"/>
        <end position="415"/>
    </location>
</feature>
<evidence type="ECO:0000256" key="3">
    <source>
        <dbReference type="ARBA" id="ARBA00007222"/>
    </source>
</evidence>
<proteinExistence type="inferred from homology"/>
<dbReference type="InterPro" id="IPR032421">
    <property type="entry name" value="PMT_4TMC"/>
</dbReference>
<keyword evidence="7 10" id="KW-1133">Transmembrane helix</keyword>
<protein>
    <recommendedName>
        <fullName evidence="9 10">Polyprenol-phosphate-mannose--protein mannosyltransferase</fullName>
        <ecNumber evidence="10">2.4.1.-</ecNumber>
    </recommendedName>
</protein>